<reference evidence="1 2" key="1">
    <citation type="submission" date="2024-01" db="EMBL/GenBank/DDBJ databases">
        <title>Genome assemblies of Stephania.</title>
        <authorList>
            <person name="Yang L."/>
        </authorList>
    </citation>
    <scope>NUCLEOTIDE SEQUENCE [LARGE SCALE GENOMIC DNA]</scope>
    <source>
        <strain evidence="1">YNDBR</strain>
        <tissue evidence="1">Leaf</tissue>
    </source>
</reference>
<evidence type="ECO:0000313" key="1">
    <source>
        <dbReference type="EMBL" id="KAK9151487.1"/>
    </source>
</evidence>
<name>A0AAP0KHN7_9MAGN</name>
<protein>
    <submittedName>
        <fullName evidence="1">Uncharacterized protein</fullName>
    </submittedName>
</protein>
<dbReference type="EMBL" id="JBBNAF010000004">
    <property type="protein sequence ID" value="KAK9151487.1"/>
    <property type="molecule type" value="Genomic_DNA"/>
</dbReference>
<accession>A0AAP0KHN7</accession>
<organism evidence="1 2">
    <name type="scientific">Stephania yunnanensis</name>
    <dbReference type="NCBI Taxonomy" id="152371"/>
    <lineage>
        <taxon>Eukaryota</taxon>
        <taxon>Viridiplantae</taxon>
        <taxon>Streptophyta</taxon>
        <taxon>Embryophyta</taxon>
        <taxon>Tracheophyta</taxon>
        <taxon>Spermatophyta</taxon>
        <taxon>Magnoliopsida</taxon>
        <taxon>Ranunculales</taxon>
        <taxon>Menispermaceae</taxon>
        <taxon>Menispermoideae</taxon>
        <taxon>Cissampelideae</taxon>
        <taxon>Stephania</taxon>
    </lineage>
</organism>
<dbReference type="Proteomes" id="UP001420932">
    <property type="component" value="Unassembled WGS sequence"/>
</dbReference>
<gene>
    <name evidence="1" type="ORF">Syun_009796</name>
</gene>
<evidence type="ECO:0000313" key="2">
    <source>
        <dbReference type="Proteomes" id="UP001420932"/>
    </source>
</evidence>
<comment type="caution">
    <text evidence="1">The sequence shown here is derived from an EMBL/GenBank/DDBJ whole genome shotgun (WGS) entry which is preliminary data.</text>
</comment>
<dbReference type="AlphaFoldDB" id="A0AAP0KHN7"/>
<proteinExistence type="predicted"/>
<keyword evidence="2" id="KW-1185">Reference proteome</keyword>
<sequence>MLCASNTLFQLRNNTLKRVKNISSLLRVMPSASGDLALMASTKKVLTVVDLNIRASIMAASTVVATTMMVFDCGGLAQRQKGLVQKRVCLA</sequence>